<dbReference type="RefSeq" id="WP_193992909.1">
    <property type="nucleotide sequence ID" value="NZ_JADEXP010000066.1"/>
</dbReference>
<dbReference type="PROSITE" id="PS00012">
    <property type="entry name" value="PHOSPHOPANTETHEINE"/>
    <property type="match status" value="1"/>
</dbReference>
<dbReference type="PANTHER" id="PTHR45398">
    <property type="match status" value="1"/>
</dbReference>
<dbReference type="GO" id="GO:0003824">
    <property type="term" value="F:catalytic activity"/>
    <property type="evidence" value="ECO:0007669"/>
    <property type="project" value="InterPro"/>
</dbReference>
<dbReference type="SUPFAM" id="SSF47336">
    <property type="entry name" value="ACP-like"/>
    <property type="match status" value="1"/>
</dbReference>
<dbReference type="InterPro" id="IPR010060">
    <property type="entry name" value="NRPS_synth"/>
</dbReference>
<dbReference type="Gene3D" id="3.30.559.30">
    <property type="entry name" value="Nonribosomal peptide synthetase, condensation domain"/>
    <property type="match status" value="1"/>
</dbReference>
<dbReference type="InterPro" id="IPR001242">
    <property type="entry name" value="Condensation_dom"/>
</dbReference>
<dbReference type="Proteomes" id="UP000615026">
    <property type="component" value="Unassembled WGS sequence"/>
</dbReference>
<dbReference type="InterPro" id="IPR023213">
    <property type="entry name" value="CAT-like_dom_sf"/>
</dbReference>
<dbReference type="FunFam" id="1.10.1200.10:FF:000005">
    <property type="entry name" value="Nonribosomal peptide synthetase 1"/>
    <property type="match status" value="1"/>
</dbReference>
<feature type="domain" description="Carrier" evidence="4">
    <location>
        <begin position="123"/>
        <end position="197"/>
    </location>
</feature>
<dbReference type="Gene3D" id="3.30.559.10">
    <property type="entry name" value="Chloramphenicol acetyltransferase-like domain"/>
    <property type="match status" value="1"/>
</dbReference>
<dbReference type="Gene3D" id="1.10.1200.10">
    <property type="entry name" value="ACP-like"/>
    <property type="match status" value="1"/>
</dbReference>
<evidence type="ECO:0000313" key="6">
    <source>
        <dbReference type="Proteomes" id="UP000615026"/>
    </source>
</evidence>
<dbReference type="GO" id="GO:0008610">
    <property type="term" value="P:lipid biosynthetic process"/>
    <property type="evidence" value="ECO:0007669"/>
    <property type="project" value="UniProtKB-ARBA"/>
</dbReference>
<evidence type="ECO:0000256" key="3">
    <source>
        <dbReference type="ARBA" id="ARBA00022553"/>
    </source>
</evidence>
<dbReference type="InterPro" id="IPR045851">
    <property type="entry name" value="AMP-bd_C_sf"/>
</dbReference>
<dbReference type="Gene3D" id="3.30.300.30">
    <property type="match status" value="1"/>
</dbReference>
<dbReference type="AlphaFoldDB" id="A0A928X4D4"/>
<evidence type="ECO:0000313" key="5">
    <source>
        <dbReference type="EMBL" id="MBE9066933.1"/>
    </source>
</evidence>
<keyword evidence="2" id="KW-0596">Phosphopantetheine</keyword>
<dbReference type="Pfam" id="PF00550">
    <property type="entry name" value="PP-binding"/>
    <property type="match status" value="1"/>
</dbReference>
<dbReference type="InterPro" id="IPR036736">
    <property type="entry name" value="ACP-like_sf"/>
</dbReference>
<comment type="caution">
    <text evidence="5">The sequence shown here is derived from an EMBL/GenBank/DDBJ whole genome shotgun (WGS) entry which is preliminary data.</text>
</comment>
<evidence type="ECO:0000256" key="2">
    <source>
        <dbReference type="ARBA" id="ARBA00022450"/>
    </source>
</evidence>
<keyword evidence="3" id="KW-0597">Phosphoprotein</keyword>
<dbReference type="InterPro" id="IPR009081">
    <property type="entry name" value="PP-bd_ACP"/>
</dbReference>
<name>A0A928X4D4_LEPEC</name>
<dbReference type="SMART" id="SM00823">
    <property type="entry name" value="PKS_PP"/>
    <property type="match status" value="1"/>
</dbReference>
<dbReference type="GO" id="GO:0031177">
    <property type="term" value="F:phosphopantetheine binding"/>
    <property type="evidence" value="ECO:0007669"/>
    <property type="project" value="InterPro"/>
</dbReference>
<gene>
    <name evidence="5" type="ORF">IQ260_09725</name>
</gene>
<dbReference type="PANTHER" id="PTHR45398:SF1">
    <property type="entry name" value="ENZYME, PUTATIVE (JCVI)-RELATED"/>
    <property type="match status" value="1"/>
</dbReference>
<dbReference type="CDD" id="cd19534">
    <property type="entry name" value="E_NRPS"/>
    <property type="match status" value="1"/>
</dbReference>
<protein>
    <recommendedName>
        <fullName evidence="4">Carrier domain-containing protein</fullName>
    </recommendedName>
</protein>
<dbReference type="PROSITE" id="PS50075">
    <property type="entry name" value="CARRIER"/>
    <property type="match status" value="1"/>
</dbReference>
<dbReference type="NCBIfam" id="TIGR01720">
    <property type="entry name" value="NRPS-para261"/>
    <property type="match status" value="1"/>
</dbReference>
<evidence type="ECO:0000256" key="1">
    <source>
        <dbReference type="ARBA" id="ARBA00001957"/>
    </source>
</evidence>
<dbReference type="SUPFAM" id="SSF52777">
    <property type="entry name" value="CoA-dependent acyltransferases"/>
    <property type="match status" value="2"/>
</dbReference>
<dbReference type="InterPro" id="IPR020806">
    <property type="entry name" value="PKS_PP-bd"/>
</dbReference>
<dbReference type="SUPFAM" id="SSF56801">
    <property type="entry name" value="Acetyl-CoA synthetase-like"/>
    <property type="match status" value="1"/>
</dbReference>
<reference evidence="5" key="1">
    <citation type="submission" date="2020-10" db="EMBL/GenBank/DDBJ databases">
        <authorList>
            <person name="Castelo-Branco R."/>
            <person name="Eusebio N."/>
            <person name="Adriana R."/>
            <person name="Vieira A."/>
            <person name="Brugerolle De Fraissinette N."/>
            <person name="Rezende De Castro R."/>
            <person name="Schneider M.P."/>
            <person name="Vasconcelos V."/>
            <person name="Leao P.N."/>
        </authorList>
    </citation>
    <scope>NUCLEOTIDE SEQUENCE</scope>
    <source>
        <strain evidence="5">LEGE 11479</strain>
    </source>
</reference>
<dbReference type="InterPro" id="IPR006162">
    <property type="entry name" value="Ppantetheine_attach_site"/>
</dbReference>
<proteinExistence type="predicted"/>
<evidence type="ECO:0000259" key="4">
    <source>
        <dbReference type="PROSITE" id="PS50075"/>
    </source>
</evidence>
<accession>A0A928X4D4</accession>
<organism evidence="5 6">
    <name type="scientific">Leptolyngbya cf. ectocarpi LEGE 11479</name>
    <dbReference type="NCBI Taxonomy" id="1828722"/>
    <lineage>
        <taxon>Bacteria</taxon>
        <taxon>Bacillati</taxon>
        <taxon>Cyanobacteriota</taxon>
        <taxon>Cyanophyceae</taxon>
        <taxon>Leptolyngbyales</taxon>
        <taxon>Leptolyngbyaceae</taxon>
        <taxon>Leptolyngbya group</taxon>
        <taxon>Leptolyngbya</taxon>
    </lineage>
</organism>
<comment type="cofactor">
    <cofactor evidence="1">
        <name>pantetheine 4'-phosphate</name>
        <dbReference type="ChEBI" id="CHEBI:47942"/>
    </cofactor>
</comment>
<dbReference type="Pfam" id="PF00668">
    <property type="entry name" value="Condensation"/>
    <property type="match status" value="1"/>
</dbReference>
<dbReference type="EMBL" id="JADEXP010000066">
    <property type="protein sequence ID" value="MBE9066933.1"/>
    <property type="molecule type" value="Genomic_DNA"/>
</dbReference>
<keyword evidence="6" id="KW-1185">Reference proteome</keyword>
<sequence>MIDTSYPAVSARNPITSPKEILMAPNQELYQRVKAFSPKQREILAQRLDLAAHPARLVAYVVSADDSKVSALRDRLKAKLPNYMVPAVIMPLVQMPRTANGKIDTKALPEPQLVGTTAGELTAPRTPAEQILAQIWSEVLRLDTVGIHDNFFELGGDSILSIQIVSRAREARLRLAPNQLFEHPTVAELAAAVNLAPAVTATQDLVTGEVPLTPIQHWFFEQEMQMPQHWHQAMLVELPDEASGDLVESALATLWTHHDGLRMGFSNNQQFNADASNPPKLTQIDLTHLEDSEQAKAITAHGSNLHAAVNLADGGLMNAVLFTRETNQPNWLLLSLHHLIVDAVSWQILLGDLSALLKGTTQLPDKTTSFQTWAQTLTAQTSTWNSELDFWTEQVERPVITLPRDFSNTPPPMEGTTQSVMVTLSAEDTQALLKTVPAVYNTQINDALLTALAQTLLQWVGTAAGDVRVEIEAHGREQIAAGIDVSRTVGWFTTTYPVSLQVDNVVDCIETLKSVKEQLRQVPNRGIGYGILRYLGEGATRQRLAQTNPSEMLFNYLGRQDLTTGGLRVIPDIDVGTLRDSRNRRGYLLEINTWVAQDQLQINWRYDTQIHRAETLTTLAHQYRSALKSLIAQCTDDSGGFTPSDFPDADLGQADLDDFISQLEEG</sequence>